<dbReference type="PATRIC" id="fig|242163.4.peg.6252"/>
<name>A0A0L0MDH2_9BURK</name>
<feature type="domain" description="RNA polymerase sigma factor 70 region 4 type 2" evidence="6">
    <location>
        <begin position="111"/>
        <end position="159"/>
    </location>
</feature>
<dbReference type="InterPro" id="IPR036388">
    <property type="entry name" value="WH-like_DNA-bd_sf"/>
</dbReference>
<dbReference type="NCBIfam" id="NF009180">
    <property type="entry name" value="PRK12528.1"/>
    <property type="match status" value="1"/>
</dbReference>
<reference evidence="8" key="1">
    <citation type="submission" date="2015-06" db="EMBL/GenBank/DDBJ databases">
        <title>Comparative genomics of Burkholderia leaf nodule symbionts.</title>
        <authorList>
            <person name="Carlier A."/>
            <person name="Eberl L."/>
            <person name="Pinto-Carbo M."/>
        </authorList>
    </citation>
    <scope>NUCLEOTIDE SEQUENCE [LARGE SCALE GENOMIC DNA]</scope>
    <source>
        <strain evidence="8">UZHbot4</strain>
    </source>
</reference>
<dbReference type="GO" id="GO:0003677">
    <property type="term" value="F:DNA binding"/>
    <property type="evidence" value="ECO:0007669"/>
    <property type="project" value="InterPro"/>
</dbReference>
<dbReference type="Proteomes" id="UP000036959">
    <property type="component" value="Unassembled WGS sequence"/>
</dbReference>
<dbReference type="InterPro" id="IPR013249">
    <property type="entry name" value="RNA_pol_sigma70_r4_t2"/>
</dbReference>
<evidence type="ECO:0000256" key="1">
    <source>
        <dbReference type="ARBA" id="ARBA00010641"/>
    </source>
</evidence>
<keyword evidence="8" id="KW-1185">Reference proteome</keyword>
<keyword evidence="2" id="KW-0805">Transcription regulation</keyword>
<evidence type="ECO:0000256" key="2">
    <source>
        <dbReference type="ARBA" id="ARBA00023015"/>
    </source>
</evidence>
<dbReference type="GO" id="GO:0016987">
    <property type="term" value="F:sigma factor activity"/>
    <property type="evidence" value="ECO:0007669"/>
    <property type="project" value="UniProtKB-KW"/>
</dbReference>
<dbReference type="AlphaFoldDB" id="A0A0L0MDH2"/>
<accession>A0A0L0MDH2</accession>
<proteinExistence type="inferred from homology"/>
<comment type="caution">
    <text evidence="7">The sequence shown here is derived from an EMBL/GenBank/DDBJ whole genome shotgun (WGS) entry which is preliminary data.</text>
</comment>
<sequence length="173" mass="19512">MSSEDAVLHREVETLYFAHHTWLRGWLRRKLGCAHRAADLAHDTFLRLLARDEPIDAREPRAYLTTVAQRVLYNHWRREQIEQAWLDAIAQAPEPLAPSPEERAIIVETLVEIDALLDGLPVAVKRAFLLAQLDGATHAQIAAELHISLATVKRYLARAGEQCFFALSVGTFA</sequence>
<dbReference type="InterPro" id="IPR013325">
    <property type="entry name" value="RNA_pol_sigma_r2"/>
</dbReference>
<gene>
    <name evidence="7" type="ORF">BVER_02477c</name>
</gene>
<dbReference type="SUPFAM" id="SSF88946">
    <property type="entry name" value="Sigma2 domain of RNA polymerase sigma factors"/>
    <property type="match status" value="1"/>
</dbReference>
<dbReference type="OrthoDB" id="8654550at2"/>
<evidence type="ECO:0000313" key="8">
    <source>
        <dbReference type="Proteomes" id="UP000036959"/>
    </source>
</evidence>
<evidence type="ECO:0000259" key="5">
    <source>
        <dbReference type="Pfam" id="PF04542"/>
    </source>
</evidence>
<dbReference type="InterPro" id="IPR014284">
    <property type="entry name" value="RNA_pol_sigma-70_dom"/>
</dbReference>
<dbReference type="Pfam" id="PF04542">
    <property type="entry name" value="Sigma70_r2"/>
    <property type="match status" value="1"/>
</dbReference>
<dbReference type="RefSeq" id="WP_050453796.1">
    <property type="nucleotide sequence ID" value="NZ_LFJJ01000067.1"/>
</dbReference>
<dbReference type="NCBIfam" id="TIGR02937">
    <property type="entry name" value="sigma70-ECF"/>
    <property type="match status" value="1"/>
</dbReference>
<dbReference type="Gene3D" id="1.10.10.10">
    <property type="entry name" value="Winged helix-like DNA-binding domain superfamily/Winged helix DNA-binding domain"/>
    <property type="match status" value="1"/>
</dbReference>
<evidence type="ECO:0000313" key="7">
    <source>
        <dbReference type="EMBL" id="KND60341.1"/>
    </source>
</evidence>
<organism evidence="7 8">
    <name type="scientific">Candidatus Burkholderia verschuerenii</name>
    <dbReference type="NCBI Taxonomy" id="242163"/>
    <lineage>
        <taxon>Bacteria</taxon>
        <taxon>Pseudomonadati</taxon>
        <taxon>Pseudomonadota</taxon>
        <taxon>Betaproteobacteria</taxon>
        <taxon>Burkholderiales</taxon>
        <taxon>Burkholderiaceae</taxon>
        <taxon>Burkholderia</taxon>
    </lineage>
</organism>
<comment type="similarity">
    <text evidence="1">Belongs to the sigma-70 factor family. ECF subfamily.</text>
</comment>
<feature type="domain" description="RNA polymerase sigma-70 region 2" evidence="5">
    <location>
        <begin position="16"/>
        <end position="80"/>
    </location>
</feature>
<dbReference type="PANTHER" id="PTHR43133">
    <property type="entry name" value="RNA POLYMERASE ECF-TYPE SIGMA FACTO"/>
    <property type="match status" value="1"/>
</dbReference>
<evidence type="ECO:0000256" key="3">
    <source>
        <dbReference type="ARBA" id="ARBA00023082"/>
    </source>
</evidence>
<dbReference type="GO" id="GO:0006352">
    <property type="term" value="P:DNA-templated transcription initiation"/>
    <property type="evidence" value="ECO:0007669"/>
    <property type="project" value="InterPro"/>
</dbReference>
<evidence type="ECO:0000256" key="4">
    <source>
        <dbReference type="ARBA" id="ARBA00023163"/>
    </source>
</evidence>
<dbReference type="Pfam" id="PF08281">
    <property type="entry name" value="Sigma70_r4_2"/>
    <property type="match status" value="1"/>
</dbReference>
<evidence type="ECO:0000259" key="6">
    <source>
        <dbReference type="Pfam" id="PF08281"/>
    </source>
</evidence>
<protein>
    <submittedName>
        <fullName evidence="7">Sigma factor, ECF subfamily</fullName>
    </submittedName>
</protein>
<dbReference type="PANTHER" id="PTHR43133:SF63">
    <property type="entry name" value="RNA POLYMERASE SIGMA FACTOR FECI-RELATED"/>
    <property type="match status" value="1"/>
</dbReference>
<keyword evidence="3" id="KW-0731">Sigma factor</keyword>
<dbReference type="Gene3D" id="1.10.1740.10">
    <property type="match status" value="1"/>
</dbReference>
<dbReference type="InterPro" id="IPR039425">
    <property type="entry name" value="RNA_pol_sigma-70-like"/>
</dbReference>
<keyword evidence="4" id="KW-0804">Transcription</keyword>
<dbReference type="SUPFAM" id="SSF88659">
    <property type="entry name" value="Sigma3 and sigma4 domains of RNA polymerase sigma factors"/>
    <property type="match status" value="1"/>
</dbReference>
<dbReference type="InterPro" id="IPR013324">
    <property type="entry name" value="RNA_pol_sigma_r3/r4-like"/>
</dbReference>
<dbReference type="InterPro" id="IPR007627">
    <property type="entry name" value="RNA_pol_sigma70_r2"/>
</dbReference>
<dbReference type="EMBL" id="LFJJ01000067">
    <property type="protein sequence ID" value="KND60341.1"/>
    <property type="molecule type" value="Genomic_DNA"/>
</dbReference>